<name>A0A1F5NKT5_9BACT</name>
<reference evidence="9 10" key="1">
    <citation type="journal article" date="2016" name="Nat. Commun.">
        <title>Thousands of microbial genomes shed light on interconnected biogeochemical processes in an aquifer system.</title>
        <authorList>
            <person name="Anantharaman K."/>
            <person name="Brown C.T."/>
            <person name="Hug L.A."/>
            <person name="Sharon I."/>
            <person name="Castelle C.J."/>
            <person name="Probst A.J."/>
            <person name="Thomas B.C."/>
            <person name="Singh A."/>
            <person name="Wilkins M.J."/>
            <person name="Karaoz U."/>
            <person name="Brodie E.L."/>
            <person name="Williams K.H."/>
            <person name="Hubbard S.S."/>
            <person name="Banfield J.F."/>
        </authorList>
    </citation>
    <scope>NUCLEOTIDE SEQUENCE [LARGE SCALE GENOMIC DNA]</scope>
</reference>
<dbReference type="InterPro" id="IPR036005">
    <property type="entry name" value="Creatinase/aminopeptidase-like"/>
</dbReference>
<keyword evidence="4 6" id="KW-0479">Metal-binding</keyword>
<evidence type="ECO:0000256" key="7">
    <source>
        <dbReference type="RuleBase" id="RU003653"/>
    </source>
</evidence>
<dbReference type="NCBIfam" id="TIGR00500">
    <property type="entry name" value="met_pdase_I"/>
    <property type="match status" value="1"/>
</dbReference>
<feature type="domain" description="Peptidase M24" evidence="8">
    <location>
        <begin position="12"/>
        <end position="245"/>
    </location>
</feature>
<evidence type="ECO:0000256" key="6">
    <source>
        <dbReference type="HAMAP-Rule" id="MF_01974"/>
    </source>
</evidence>
<dbReference type="GO" id="GO:0004239">
    <property type="term" value="F:initiator methionyl aminopeptidase activity"/>
    <property type="evidence" value="ECO:0007669"/>
    <property type="project" value="UniProtKB-UniRule"/>
</dbReference>
<evidence type="ECO:0000256" key="1">
    <source>
        <dbReference type="ARBA" id="ARBA00002521"/>
    </source>
</evidence>
<dbReference type="HAMAP" id="MF_01974">
    <property type="entry name" value="MetAP_1"/>
    <property type="match status" value="1"/>
</dbReference>
<dbReference type="AlphaFoldDB" id="A0A1F5NKT5"/>
<evidence type="ECO:0000256" key="3">
    <source>
        <dbReference type="ARBA" id="ARBA00022670"/>
    </source>
</evidence>
<sequence>MAIIKTAKEIELLAEGGKILADILHTVAAAVKPGVSTLDLDHLAREEMKKFGVKPAFEGYRMGNQGPKYPAVLCSSVDHEVVHGIPSHKKILKEGQIIGLDLGIIHKELYTDSALSVAVGKASKENEKLLRVTREALEAGIAQVRPGNKIGDIAHAIQSCAKKAGFAVIRDLIGHGVGHELHEKPDVPNYGRAGTLEELMPGMVIAIEPMFTRGDWRITFLDDGWTVVTADGSPSAHFEHTVAVTTAGHKVLTAK</sequence>
<evidence type="ECO:0000259" key="8">
    <source>
        <dbReference type="Pfam" id="PF00557"/>
    </source>
</evidence>
<dbReference type="STRING" id="1817824.A2751_04020"/>
<feature type="binding site" evidence="6">
    <location>
        <position position="101"/>
    </location>
    <ligand>
        <name>a divalent metal cation</name>
        <dbReference type="ChEBI" id="CHEBI:60240"/>
        <label>1</label>
    </ligand>
</feature>
<dbReference type="PRINTS" id="PR00599">
    <property type="entry name" value="MAPEPTIDASE"/>
</dbReference>
<dbReference type="CDD" id="cd01086">
    <property type="entry name" value="MetAP1"/>
    <property type="match status" value="1"/>
</dbReference>
<dbReference type="Pfam" id="PF00557">
    <property type="entry name" value="Peptidase_M24"/>
    <property type="match status" value="1"/>
</dbReference>
<dbReference type="InterPro" id="IPR000994">
    <property type="entry name" value="Pept_M24"/>
</dbReference>
<comment type="subunit">
    <text evidence="6">Monomer.</text>
</comment>
<keyword evidence="5 6" id="KW-0378">Hydrolase</keyword>
<dbReference type="Gene3D" id="3.90.230.10">
    <property type="entry name" value="Creatinase/methionine aminopeptidase superfamily"/>
    <property type="match status" value="1"/>
</dbReference>
<dbReference type="Proteomes" id="UP000176864">
    <property type="component" value="Unassembled WGS sequence"/>
</dbReference>
<dbReference type="PANTHER" id="PTHR43330">
    <property type="entry name" value="METHIONINE AMINOPEPTIDASE"/>
    <property type="match status" value="1"/>
</dbReference>
<feature type="binding site" evidence="6">
    <location>
        <position position="83"/>
    </location>
    <ligand>
        <name>substrate</name>
    </ligand>
</feature>
<feature type="binding site" evidence="6">
    <location>
        <position position="239"/>
    </location>
    <ligand>
        <name>a divalent metal cation</name>
        <dbReference type="ChEBI" id="CHEBI:60240"/>
        <label>2</label>
        <note>catalytic</note>
    </ligand>
</feature>
<comment type="catalytic activity">
    <reaction evidence="6 7">
        <text>Release of N-terminal amino acids, preferentially methionine, from peptides and arylamides.</text>
        <dbReference type="EC" id="3.4.11.18"/>
    </reaction>
</comment>
<dbReference type="GO" id="GO:0070006">
    <property type="term" value="F:metalloaminopeptidase activity"/>
    <property type="evidence" value="ECO:0007669"/>
    <property type="project" value="UniProtKB-UniRule"/>
</dbReference>
<evidence type="ECO:0000313" key="10">
    <source>
        <dbReference type="Proteomes" id="UP000176864"/>
    </source>
</evidence>
<feature type="binding site" evidence="6">
    <location>
        <position position="239"/>
    </location>
    <ligand>
        <name>a divalent metal cation</name>
        <dbReference type="ChEBI" id="CHEBI:60240"/>
        <label>1</label>
    </ligand>
</feature>
<feature type="binding site" evidence="6">
    <location>
        <position position="208"/>
    </location>
    <ligand>
        <name>a divalent metal cation</name>
        <dbReference type="ChEBI" id="CHEBI:60240"/>
        <label>2</label>
        <note>catalytic</note>
    </ligand>
</feature>
<dbReference type="SUPFAM" id="SSF55920">
    <property type="entry name" value="Creatinase/aminopeptidase"/>
    <property type="match status" value="1"/>
</dbReference>
<feature type="binding site" evidence="6">
    <location>
        <position position="112"/>
    </location>
    <ligand>
        <name>a divalent metal cation</name>
        <dbReference type="ChEBI" id="CHEBI:60240"/>
        <label>2</label>
        <note>catalytic</note>
    </ligand>
</feature>
<dbReference type="EC" id="3.4.11.18" evidence="6 7"/>
<accession>A0A1F5NKT5</accession>
<gene>
    <name evidence="6" type="primary">map</name>
    <name evidence="9" type="ORF">A2751_04020</name>
</gene>
<feature type="binding site" evidence="6">
    <location>
        <position position="112"/>
    </location>
    <ligand>
        <name>a divalent metal cation</name>
        <dbReference type="ChEBI" id="CHEBI:60240"/>
        <label>1</label>
    </ligand>
</feature>
<comment type="caution">
    <text evidence="9">The sequence shown here is derived from an EMBL/GenBank/DDBJ whole genome shotgun (WGS) entry which is preliminary data.</text>
</comment>
<dbReference type="EMBL" id="MFEK01000014">
    <property type="protein sequence ID" value="OGE78289.1"/>
    <property type="molecule type" value="Genomic_DNA"/>
</dbReference>
<evidence type="ECO:0000256" key="4">
    <source>
        <dbReference type="ARBA" id="ARBA00022723"/>
    </source>
</evidence>
<feature type="binding site" evidence="6">
    <location>
        <position position="182"/>
    </location>
    <ligand>
        <name>substrate</name>
    </ligand>
</feature>
<dbReference type="GO" id="GO:0006508">
    <property type="term" value="P:proteolysis"/>
    <property type="evidence" value="ECO:0007669"/>
    <property type="project" value="UniProtKB-KW"/>
</dbReference>
<dbReference type="GO" id="GO:0005829">
    <property type="term" value="C:cytosol"/>
    <property type="evidence" value="ECO:0007669"/>
    <property type="project" value="TreeGrafter"/>
</dbReference>
<organism evidence="9 10">
    <name type="scientific">Candidatus Doudnabacteria bacterium RIFCSPHIGHO2_01_FULL_46_14</name>
    <dbReference type="NCBI Taxonomy" id="1817824"/>
    <lineage>
        <taxon>Bacteria</taxon>
        <taxon>Candidatus Doudnaibacteriota</taxon>
    </lineage>
</organism>
<evidence type="ECO:0000256" key="2">
    <source>
        <dbReference type="ARBA" id="ARBA00022438"/>
    </source>
</evidence>
<dbReference type="InterPro" id="IPR002467">
    <property type="entry name" value="Pept_M24A_MAP1"/>
</dbReference>
<comment type="similarity">
    <text evidence="6">Belongs to the peptidase M24A family. Methionine aminopeptidase type 1 subfamily.</text>
</comment>
<dbReference type="GO" id="GO:0046872">
    <property type="term" value="F:metal ion binding"/>
    <property type="evidence" value="ECO:0007669"/>
    <property type="project" value="UniProtKB-UniRule"/>
</dbReference>
<protein>
    <recommendedName>
        <fullName evidence="6 7">Methionine aminopeptidase</fullName>
        <shortName evidence="6">MAP</shortName>
        <shortName evidence="6">MetAP</shortName>
        <ecNumber evidence="6 7">3.4.11.18</ecNumber>
    </recommendedName>
    <alternativeName>
        <fullName evidence="6">Peptidase M</fullName>
    </alternativeName>
</protein>
<comment type="cofactor">
    <cofactor evidence="6">
        <name>Co(2+)</name>
        <dbReference type="ChEBI" id="CHEBI:48828"/>
    </cofactor>
    <cofactor evidence="6">
        <name>Zn(2+)</name>
        <dbReference type="ChEBI" id="CHEBI:29105"/>
    </cofactor>
    <cofactor evidence="6">
        <name>Mn(2+)</name>
        <dbReference type="ChEBI" id="CHEBI:29035"/>
    </cofactor>
    <cofactor evidence="6">
        <name>Fe(2+)</name>
        <dbReference type="ChEBI" id="CHEBI:29033"/>
    </cofactor>
    <text evidence="6">Binds 2 divalent metal cations per subunit. Has a high-affinity and a low affinity metal-binding site. The true nature of the physiological cofactor is under debate. The enzyme is active with cobalt, zinc, manganese or divalent iron ions. Most likely, methionine aminopeptidases function as mononuclear Fe(2+)-metalloproteases under physiological conditions, and the catalytically relevant metal-binding site has been assigned to the histidine-containing high-affinity site.</text>
</comment>
<evidence type="ECO:0000313" key="9">
    <source>
        <dbReference type="EMBL" id="OGE78289.1"/>
    </source>
</evidence>
<dbReference type="PANTHER" id="PTHR43330:SF27">
    <property type="entry name" value="METHIONINE AMINOPEPTIDASE"/>
    <property type="match status" value="1"/>
</dbReference>
<evidence type="ECO:0000256" key="5">
    <source>
        <dbReference type="ARBA" id="ARBA00022801"/>
    </source>
</evidence>
<keyword evidence="3 6" id="KW-0645">Protease</keyword>
<keyword evidence="2 6" id="KW-0031">Aminopeptidase</keyword>
<comment type="function">
    <text evidence="1 6">Removes the N-terminal methionine from nascent proteins. The N-terminal methionine is often cleaved when the second residue in the primary sequence is small and uncharged (Met-Ala-, Cys, Gly, Pro, Ser, Thr, or Val). Requires deformylation of the N(alpha)-formylated initiator methionine before it can be hydrolyzed.</text>
</comment>
<dbReference type="InterPro" id="IPR001714">
    <property type="entry name" value="Pept_M24_MAP"/>
</dbReference>
<feature type="binding site" evidence="6">
    <location>
        <position position="175"/>
    </location>
    <ligand>
        <name>a divalent metal cation</name>
        <dbReference type="ChEBI" id="CHEBI:60240"/>
        <label>2</label>
        <note>catalytic</note>
    </ligand>
</feature>
<proteinExistence type="inferred from homology"/>